<dbReference type="EMBL" id="KE560502">
    <property type="protein sequence ID" value="EPZ36659.1"/>
    <property type="molecule type" value="Genomic_DNA"/>
</dbReference>
<dbReference type="InterPro" id="IPR006917">
    <property type="entry name" value="SOUL_heme-bd"/>
</dbReference>
<dbReference type="Gene3D" id="3.20.80.10">
    <property type="entry name" value="Regulatory factor, effector binding domain"/>
    <property type="match status" value="1"/>
</dbReference>
<evidence type="ECO:0000313" key="2">
    <source>
        <dbReference type="EMBL" id="EPZ36659.1"/>
    </source>
</evidence>
<proteinExistence type="inferred from homology"/>
<protein>
    <submittedName>
        <fullName evidence="2">Uncharacterized protein</fullName>
    </submittedName>
</protein>
<gene>
    <name evidence="2" type="ORF">O9G_003773</name>
</gene>
<dbReference type="InterPro" id="IPR011256">
    <property type="entry name" value="Reg_factor_effector_dom_sf"/>
</dbReference>
<reference evidence="2 3" key="1">
    <citation type="journal article" date="2013" name="Curr. Biol.">
        <title>Shared signatures of parasitism and phylogenomics unite Cryptomycota and microsporidia.</title>
        <authorList>
            <person name="James T.Y."/>
            <person name="Pelin A."/>
            <person name="Bonen L."/>
            <person name="Ahrendt S."/>
            <person name="Sain D."/>
            <person name="Corradi N."/>
            <person name="Stajich J.E."/>
        </authorList>
    </citation>
    <scope>NUCLEOTIDE SEQUENCE [LARGE SCALE GENOMIC DNA]</scope>
    <source>
        <strain evidence="2 3">CSF55</strain>
    </source>
</reference>
<dbReference type="HOGENOM" id="CLU_2062794_0_0_1"/>
<dbReference type="Pfam" id="PF04832">
    <property type="entry name" value="SOUL"/>
    <property type="match status" value="1"/>
</dbReference>
<dbReference type="AlphaFoldDB" id="A0A075B2U6"/>
<evidence type="ECO:0000313" key="3">
    <source>
        <dbReference type="Proteomes" id="UP000030755"/>
    </source>
</evidence>
<dbReference type="SUPFAM" id="SSF55136">
    <property type="entry name" value="Probable bacterial effector-binding domain"/>
    <property type="match status" value="1"/>
</dbReference>
<name>A0A075B2U6_ROZAC</name>
<accession>A0A075B2U6</accession>
<organism evidence="2 3">
    <name type="scientific">Rozella allomycis (strain CSF55)</name>
    <dbReference type="NCBI Taxonomy" id="988480"/>
    <lineage>
        <taxon>Eukaryota</taxon>
        <taxon>Fungi</taxon>
        <taxon>Fungi incertae sedis</taxon>
        <taxon>Cryptomycota</taxon>
        <taxon>Cryptomycota incertae sedis</taxon>
        <taxon>Rozella</taxon>
    </lineage>
</organism>
<keyword evidence="3" id="KW-1185">Reference proteome</keyword>
<evidence type="ECO:0000256" key="1">
    <source>
        <dbReference type="ARBA" id="ARBA00009817"/>
    </source>
</evidence>
<sequence length="119" mass="14038">MTWPVNRDHYSYRQLPNGIPLQSCKKDIINGVTLEVVKIPEKFIAIRKFKGGVFNDGKRHDLSTELSKALDKDKIKYDSSYLYAMQYNYPWCLWFLKRSSFGYLVDPEFGIKNYSKDKK</sequence>
<comment type="similarity">
    <text evidence="1">Belongs to the HEBP family.</text>
</comment>
<dbReference type="Proteomes" id="UP000030755">
    <property type="component" value="Unassembled WGS sequence"/>
</dbReference>